<sequence>MKVDIAQAARDMLPDPATGLPKRDLICKVAESTHYQGPALEFGIQYGVEQRMLRRGDGNMIFGISTGD</sequence>
<evidence type="ECO:0000313" key="2">
    <source>
        <dbReference type="Proteomes" id="UP000092683"/>
    </source>
</evidence>
<name>A0A1B9DCV5_MYCMA</name>
<evidence type="ECO:0000313" key="1">
    <source>
        <dbReference type="EMBL" id="OCB60653.1"/>
    </source>
</evidence>
<proteinExistence type="predicted"/>
<dbReference type="AlphaFoldDB" id="A0A1B9DCV5"/>
<reference evidence="1 2" key="1">
    <citation type="submission" date="2016-06" db="EMBL/GenBank/DDBJ databases">
        <authorList>
            <person name="Kjaerup R.B."/>
            <person name="Dalgaard T.S."/>
            <person name="Juul-Madsen H.R."/>
        </authorList>
    </citation>
    <scope>NUCLEOTIDE SEQUENCE [LARGE SCALE GENOMIC DNA]</scope>
    <source>
        <strain evidence="1 2">E3012</strain>
    </source>
</reference>
<gene>
    <name evidence="1" type="ORF">A5677_13700</name>
</gene>
<accession>A0A1B9DCV5</accession>
<dbReference type="Proteomes" id="UP000092683">
    <property type="component" value="Unassembled WGS sequence"/>
</dbReference>
<comment type="caution">
    <text evidence="1">The sequence shown here is derived from an EMBL/GenBank/DDBJ whole genome shotgun (WGS) entry which is preliminary data.</text>
</comment>
<dbReference type="EMBL" id="MBEE01000040">
    <property type="protein sequence ID" value="OCB60653.1"/>
    <property type="molecule type" value="Genomic_DNA"/>
</dbReference>
<protein>
    <submittedName>
        <fullName evidence="1">Uncharacterized protein</fullName>
    </submittedName>
</protein>
<organism evidence="1 2">
    <name type="scientific">Mycobacterium malmoense</name>
    <dbReference type="NCBI Taxonomy" id="1780"/>
    <lineage>
        <taxon>Bacteria</taxon>
        <taxon>Bacillati</taxon>
        <taxon>Actinomycetota</taxon>
        <taxon>Actinomycetes</taxon>
        <taxon>Mycobacteriales</taxon>
        <taxon>Mycobacteriaceae</taxon>
        <taxon>Mycobacterium</taxon>
    </lineage>
</organism>